<keyword evidence="3" id="KW-1185">Reference proteome</keyword>
<organism evidence="2 3">
    <name type="scientific">Clostridium tagluense</name>
    <dbReference type="NCBI Taxonomy" id="360422"/>
    <lineage>
        <taxon>Bacteria</taxon>
        <taxon>Bacillati</taxon>
        <taxon>Bacillota</taxon>
        <taxon>Clostridia</taxon>
        <taxon>Eubacteriales</taxon>
        <taxon>Clostridiaceae</taxon>
        <taxon>Clostridium</taxon>
    </lineage>
</organism>
<name>A0A401ULM1_9CLOT</name>
<dbReference type="EMBL" id="BHYK01000010">
    <property type="protein sequence ID" value="GCD10431.1"/>
    <property type="molecule type" value="Genomic_DNA"/>
</dbReference>
<evidence type="ECO:0008006" key="4">
    <source>
        <dbReference type="Google" id="ProtNLM"/>
    </source>
</evidence>
<comment type="caution">
    <text evidence="2">The sequence shown here is derived from an EMBL/GenBank/DDBJ whole genome shotgun (WGS) entry which is preliminary data.</text>
</comment>
<feature type="compositionally biased region" description="Polar residues" evidence="1">
    <location>
        <begin position="458"/>
        <end position="475"/>
    </location>
</feature>
<reference evidence="2 3" key="1">
    <citation type="submission" date="2018-11" db="EMBL/GenBank/DDBJ databases">
        <title>Genome sequencing and assembly of Clostridium tagluense strain A121.</title>
        <authorList>
            <person name="Murakami T."/>
            <person name="Segawa T."/>
            <person name="Shcherbakova V.A."/>
            <person name="Mori H."/>
            <person name="Yoshimura Y."/>
        </authorList>
    </citation>
    <scope>NUCLEOTIDE SEQUENCE [LARGE SCALE GENOMIC DNA]</scope>
    <source>
        <strain evidence="2 3">A121</strain>
    </source>
</reference>
<gene>
    <name evidence="2" type="ORF">Ctaglu_20540</name>
</gene>
<accession>A0A401ULM1</accession>
<dbReference type="Proteomes" id="UP000287872">
    <property type="component" value="Unassembled WGS sequence"/>
</dbReference>
<evidence type="ECO:0000313" key="3">
    <source>
        <dbReference type="Proteomes" id="UP000287872"/>
    </source>
</evidence>
<evidence type="ECO:0000256" key="1">
    <source>
        <dbReference type="SAM" id="MobiDB-lite"/>
    </source>
</evidence>
<dbReference type="AlphaFoldDB" id="A0A401ULM1"/>
<dbReference type="OrthoDB" id="2077964at2"/>
<sequence length="493" mass="57058">MADIIMTEKTEDEIKIEKTRMFFSAMANMKTRDLIKEQAQSSIFKTYKKEDIIGFLQNPAKNEVKIRKISQFIYDNSSHYKRLVQRFSTMHLLRYTLTPTKIDINKVKIDKFKQDYLDTSNMIDNMNIQHEFRKIMNVCFKEDVFYGYEYTSDNSYFIQQLDADYCKICTIEDGVYNFAFDFSYFAKYEYKLDMFPKEFKSKYNKYKRDTKAFKFQELDSDKTICIKVNDDIEYPLPPFIGVFEEVYNIQDYKMLKKAKTELDNYQLLGMKIPTKGDDVNDFMIDLDLAGDFFANISATLPSNVGLFLTPMDVIPMKFEQDKLSNDSVTEAEDAFWSGAGVNGNLFNSKGNSGAVVALANKTDETIVFKLTRQMERWVNRKLKFLSKKYCYKFKFLDITTDNETEVIDGYLKLAQYGIPVKLDLAQAIGMTYADMVTKNWLENDVLNITETWRPLASSYTQSGDGTDIKNTTTPASGGKGKPTLPNKSSNVTE</sequence>
<evidence type="ECO:0000313" key="2">
    <source>
        <dbReference type="EMBL" id="GCD10431.1"/>
    </source>
</evidence>
<protein>
    <recommendedName>
        <fullName evidence="4">Phage portal protein</fullName>
    </recommendedName>
</protein>
<proteinExistence type="predicted"/>
<dbReference type="RefSeq" id="WP_148097590.1">
    <property type="nucleotide sequence ID" value="NZ_BHYK01000010.1"/>
</dbReference>
<feature type="region of interest" description="Disordered" evidence="1">
    <location>
        <begin position="458"/>
        <end position="493"/>
    </location>
</feature>